<feature type="region of interest" description="Disordered" evidence="1">
    <location>
        <begin position="126"/>
        <end position="146"/>
    </location>
</feature>
<protein>
    <recommendedName>
        <fullName evidence="4">Endonuclease</fullName>
    </recommendedName>
</protein>
<evidence type="ECO:0000256" key="1">
    <source>
        <dbReference type="SAM" id="MobiDB-lite"/>
    </source>
</evidence>
<keyword evidence="3" id="KW-1185">Reference proteome</keyword>
<dbReference type="GeneID" id="54987083"/>
<dbReference type="InterPro" id="IPR004211">
    <property type="entry name" value="Endonuclease_7"/>
</dbReference>
<proteinExistence type="predicted"/>
<dbReference type="InterPro" id="IPR038563">
    <property type="entry name" value="Endonuclease_7_sf"/>
</dbReference>
<dbReference type="Pfam" id="PF02945">
    <property type="entry name" value="Endonuclease_7"/>
    <property type="match status" value="1"/>
</dbReference>
<organism evidence="2 3">
    <name type="scientific">Vibrio phage VEN</name>
    <dbReference type="NCBI Taxonomy" id="2059879"/>
    <lineage>
        <taxon>Viruses</taxon>
        <taxon>Duplodnaviria</taxon>
        <taxon>Heunggongvirae</taxon>
        <taxon>Uroviricota</taxon>
        <taxon>Caudoviricetes</taxon>
        <taxon>Autographivirales</taxon>
        <taxon>Autosignataviridae</taxon>
        <taxon>Colwellvirinae</taxon>
        <taxon>Trungvirus</taxon>
        <taxon>Trungvirus VEN</taxon>
    </lineage>
</organism>
<dbReference type="RefSeq" id="YP_009796692.1">
    <property type="nucleotide sequence ID" value="NC_047903.1"/>
</dbReference>
<dbReference type="Proteomes" id="UP000241061">
    <property type="component" value="Segment"/>
</dbReference>
<dbReference type="SUPFAM" id="SSF54060">
    <property type="entry name" value="His-Me finger endonucleases"/>
    <property type="match status" value="1"/>
</dbReference>
<sequence>MSVELRKAISSRAVKHKDNPDNLPNIKKELIRRQLGKCPITGRDLRAMTSTNVVIDHDHQSGVIRAALPRAINGLEGKALNLCIRWGGCKSKSEVIRMLRGLADYLEHHRIPRTEWIHPDHLEPHEKRAKANAKARARYAKNKKKE</sequence>
<evidence type="ECO:0000313" key="3">
    <source>
        <dbReference type="Proteomes" id="UP000241061"/>
    </source>
</evidence>
<evidence type="ECO:0008006" key="4">
    <source>
        <dbReference type="Google" id="ProtNLM"/>
    </source>
</evidence>
<dbReference type="EMBL" id="MG545917">
    <property type="protein sequence ID" value="AUG87675.1"/>
    <property type="molecule type" value="Genomic_DNA"/>
</dbReference>
<dbReference type="KEGG" id="vg:54987083"/>
<feature type="compositionally biased region" description="Basic residues" evidence="1">
    <location>
        <begin position="127"/>
        <end position="146"/>
    </location>
</feature>
<accession>A0A2H5BN19</accession>
<dbReference type="Gene3D" id="3.40.1800.10">
    <property type="entry name" value="His-Me finger endonucleases"/>
    <property type="match status" value="1"/>
</dbReference>
<evidence type="ECO:0000313" key="2">
    <source>
        <dbReference type="EMBL" id="AUG87675.1"/>
    </source>
</evidence>
<name>A0A2H5BN19_9CAUD</name>
<dbReference type="InterPro" id="IPR044925">
    <property type="entry name" value="His-Me_finger_sf"/>
</dbReference>
<reference evidence="2 3" key="1">
    <citation type="submission" date="2017-11" db="EMBL/GenBank/DDBJ databases">
        <authorList>
            <person name="Han C.G."/>
        </authorList>
    </citation>
    <scope>NUCLEOTIDE SEQUENCE [LARGE SCALE GENOMIC DNA]</scope>
</reference>